<dbReference type="GO" id="GO:0003723">
    <property type="term" value="F:RNA binding"/>
    <property type="evidence" value="ECO:0007669"/>
    <property type="project" value="InterPro"/>
</dbReference>
<dbReference type="Pfam" id="PF17884">
    <property type="entry name" value="DUF5591"/>
    <property type="match status" value="1"/>
</dbReference>
<dbReference type="GeneID" id="95967594"/>
<dbReference type="KEGG" id="omr:OXIME_000859"/>
<dbReference type="SUPFAM" id="SSF88802">
    <property type="entry name" value="Pre-PUA domain"/>
    <property type="match status" value="1"/>
</dbReference>
<dbReference type="Gene3D" id="2.30.130.10">
    <property type="entry name" value="PUA domain"/>
    <property type="match status" value="1"/>
</dbReference>
<dbReference type="SUPFAM" id="SSF52141">
    <property type="entry name" value="Uracil-DNA glycosylase-like"/>
    <property type="match status" value="1"/>
</dbReference>
<evidence type="ECO:0000313" key="7">
    <source>
        <dbReference type="Proteomes" id="UP001451606"/>
    </source>
</evidence>
<dbReference type="Gene3D" id="3.40.50.10630">
    <property type="entry name" value="Uracil-DNA glycosylase-like"/>
    <property type="match status" value="1"/>
</dbReference>
<dbReference type="InterPro" id="IPR036974">
    <property type="entry name" value="PUA_sf"/>
</dbReference>
<gene>
    <name evidence="6" type="ORF">OXIME_000859</name>
</gene>
<dbReference type="Pfam" id="PF01472">
    <property type="entry name" value="PUA"/>
    <property type="match status" value="1"/>
</dbReference>
<organism evidence="6 7">
    <name type="scientific">Oxyplasma meridianum</name>
    <dbReference type="NCBI Taxonomy" id="3073602"/>
    <lineage>
        <taxon>Archaea</taxon>
        <taxon>Methanobacteriati</taxon>
        <taxon>Thermoplasmatota</taxon>
        <taxon>Thermoplasmata</taxon>
        <taxon>Thermoplasmatales</taxon>
        <taxon>Thermoplasmataceae</taxon>
        <taxon>Oxyplasma</taxon>
    </lineage>
</organism>
<dbReference type="SUPFAM" id="SSF51713">
    <property type="entry name" value="tRNA-guanine transglycosylase"/>
    <property type="match status" value="1"/>
</dbReference>
<dbReference type="InterPro" id="IPR036511">
    <property type="entry name" value="TGT-like_sf"/>
</dbReference>
<comment type="similarity">
    <text evidence="2">Belongs to the archaeosine synthase type 1 family.</text>
</comment>
<dbReference type="InterPro" id="IPR036895">
    <property type="entry name" value="Uracil-DNA_glycosylase-like_sf"/>
</dbReference>
<keyword evidence="7" id="KW-1185">Reference proteome</keyword>
<accession>A0AAX4NFU0</accession>
<dbReference type="InterPro" id="IPR002478">
    <property type="entry name" value="PUA"/>
</dbReference>
<dbReference type="Proteomes" id="UP001451606">
    <property type="component" value="Chromosome"/>
</dbReference>
<dbReference type="PROSITE" id="PS50890">
    <property type="entry name" value="PUA"/>
    <property type="match status" value="1"/>
</dbReference>
<name>A0AAX4NFU0_9ARCH</name>
<keyword evidence="3" id="KW-0819">tRNA processing</keyword>
<dbReference type="RefSeq" id="WP_393970635.1">
    <property type="nucleotide sequence ID" value="NZ_CP133772.1"/>
</dbReference>
<reference evidence="6 7" key="1">
    <citation type="submission" date="2023-09" db="EMBL/GenBank/DDBJ databases">
        <authorList>
            <person name="Golyshina O.V."/>
            <person name="Lunev E.A."/>
            <person name="Bargiela R."/>
            <person name="Gaines M.C."/>
            <person name="Daum B."/>
            <person name="Bale N.J."/>
            <person name="Koenen M."/>
            <person name="Sinninghe Damst J.S."/>
            <person name="Yakimov M."/>
            <person name="Golyshin P.N."/>
        </authorList>
    </citation>
    <scope>NUCLEOTIDE SEQUENCE [LARGE SCALE GENOMIC DNA]</scope>
    <source>
        <strain evidence="6 7">M1</strain>
    </source>
</reference>
<protein>
    <submittedName>
        <fullName evidence="6">DUF5591 domain-containing protein</fullName>
    </submittedName>
</protein>
<dbReference type="AlphaFoldDB" id="A0AAX4NFU0"/>
<dbReference type="SUPFAM" id="SSF88697">
    <property type="entry name" value="PUA domain-like"/>
    <property type="match status" value="1"/>
</dbReference>
<evidence type="ECO:0000259" key="5">
    <source>
        <dbReference type="Pfam" id="PF17884"/>
    </source>
</evidence>
<dbReference type="GO" id="GO:0006400">
    <property type="term" value="P:tRNA modification"/>
    <property type="evidence" value="ECO:0007669"/>
    <property type="project" value="InterPro"/>
</dbReference>
<feature type="domain" description="PUA" evidence="4">
    <location>
        <begin position="469"/>
        <end position="522"/>
    </location>
</feature>
<dbReference type="InterPro" id="IPR040777">
    <property type="entry name" value="DUF5591"/>
</dbReference>
<proteinExistence type="inferred from homology"/>
<dbReference type="EMBL" id="CP133772">
    <property type="protein sequence ID" value="WYY00294.1"/>
    <property type="molecule type" value="Genomic_DNA"/>
</dbReference>
<sequence length="523" mass="60421">MVFKDNNFFGFARTGIAGERWEYPIILNTQNQEEFLNSGEELIILGNRFKKVITYPETIRSIGNRGFEESEDMVMMLNTLEIIERPKQFVSRIISIRNEIGWKKLIYAPGIGDPFLIPVLVYLGISVFDDIFLRKQSYRGLRYTPVGVIKDGSPLESNQNFVRGEMAVIRESIRNGTLREMVEKVQFSSKALEILRILDFSSYEIIEPVFPSRTPYIMANSIESLERPDLKRYREKITNSYEKPVNREVALIMPCSARKPYSTSRTHMEILSRIGEFRQYIHELIVTSPVALVPRELENIYPAMFYNIPVVGHWYEDEKVIMKNTLSAYLKRNTYKKIIAYITEDLEFISEILPSDSLIMAGDIKSESNLRWLYSALESTLKETDLKRGSRMDQHVSRSKFQFGNWIEKYIEGAKVINNYNQEMLVVEGKPAIVFNENLGKYTINKSSAKWFIENGKFLVEIDDFKPTSNVYPVGVVDATEDIRTEDEVVLHHKGEVKGVGIAKMPFRAMKELKKGIAVKVRN</sequence>
<feature type="domain" description="DUF5591" evidence="5">
    <location>
        <begin position="231"/>
        <end position="351"/>
    </location>
</feature>
<dbReference type="InterPro" id="IPR015947">
    <property type="entry name" value="PUA-like_sf"/>
</dbReference>
<evidence type="ECO:0000259" key="4">
    <source>
        <dbReference type="Pfam" id="PF01472"/>
    </source>
</evidence>
<evidence type="ECO:0000256" key="3">
    <source>
        <dbReference type="ARBA" id="ARBA00022694"/>
    </source>
</evidence>
<evidence type="ECO:0000256" key="1">
    <source>
        <dbReference type="ARBA" id="ARBA00005030"/>
    </source>
</evidence>
<evidence type="ECO:0000256" key="2">
    <source>
        <dbReference type="ARBA" id="ARBA00008906"/>
    </source>
</evidence>
<evidence type="ECO:0000313" key="6">
    <source>
        <dbReference type="EMBL" id="WYY00294.1"/>
    </source>
</evidence>
<dbReference type="Gene3D" id="3.20.20.105">
    <property type="entry name" value="Queuine tRNA-ribosyltransferase-like"/>
    <property type="match status" value="1"/>
</dbReference>
<comment type="pathway">
    <text evidence="1">tRNA modification; archaeosine-tRNA biosynthesis.</text>
</comment>